<accession>A0A1I7WUK0</accession>
<evidence type="ECO:0000313" key="2">
    <source>
        <dbReference type="Proteomes" id="UP000095283"/>
    </source>
</evidence>
<proteinExistence type="predicted"/>
<name>A0A1I7WUK0_HETBA</name>
<evidence type="ECO:0000313" key="4">
    <source>
        <dbReference type="WBParaSite" id="Hba_08826"/>
    </source>
</evidence>
<feature type="region of interest" description="Disordered" evidence="1">
    <location>
        <begin position="1"/>
        <end position="25"/>
    </location>
</feature>
<feature type="compositionally biased region" description="Basic and acidic residues" evidence="1">
    <location>
        <begin position="14"/>
        <end position="25"/>
    </location>
</feature>
<keyword evidence="2" id="KW-1185">Reference proteome</keyword>
<dbReference type="AlphaFoldDB" id="A0A1I7WUK0"/>
<dbReference type="WBParaSite" id="Hba_08826">
    <property type="protein sequence ID" value="Hba_08826"/>
    <property type="gene ID" value="Hba_08826"/>
</dbReference>
<reference evidence="3 4" key="1">
    <citation type="submission" date="2016-11" db="UniProtKB">
        <authorList>
            <consortium name="WormBaseParasite"/>
        </authorList>
    </citation>
    <scope>IDENTIFICATION</scope>
</reference>
<dbReference type="WBParaSite" id="Hba_04146">
    <property type="protein sequence ID" value="Hba_04146"/>
    <property type="gene ID" value="Hba_04146"/>
</dbReference>
<evidence type="ECO:0000313" key="3">
    <source>
        <dbReference type="WBParaSite" id="Hba_04146"/>
    </source>
</evidence>
<evidence type="ECO:0000256" key="1">
    <source>
        <dbReference type="SAM" id="MobiDB-lite"/>
    </source>
</evidence>
<sequence length="74" mass="8152">MAVYVADSSTDVNNGDKKQEQERGNLRSGLMGHFCKKAVETTNHIEHLIVTAFGCLDSNVCRHMHSMKGPPTAH</sequence>
<protein>
    <submittedName>
        <fullName evidence="3 4">S ribonuclease</fullName>
    </submittedName>
</protein>
<dbReference type="Proteomes" id="UP000095283">
    <property type="component" value="Unplaced"/>
</dbReference>
<organism evidence="2 4">
    <name type="scientific">Heterorhabditis bacteriophora</name>
    <name type="common">Entomopathogenic nematode worm</name>
    <dbReference type="NCBI Taxonomy" id="37862"/>
    <lineage>
        <taxon>Eukaryota</taxon>
        <taxon>Metazoa</taxon>
        <taxon>Ecdysozoa</taxon>
        <taxon>Nematoda</taxon>
        <taxon>Chromadorea</taxon>
        <taxon>Rhabditida</taxon>
        <taxon>Rhabditina</taxon>
        <taxon>Rhabditomorpha</taxon>
        <taxon>Strongyloidea</taxon>
        <taxon>Heterorhabditidae</taxon>
        <taxon>Heterorhabditis</taxon>
    </lineage>
</organism>